<dbReference type="Proteomes" id="UP000267137">
    <property type="component" value="Unassembled WGS sequence"/>
</dbReference>
<dbReference type="SUPFAM" id="SSF55681">
    <property type="entry name" value="Class II aaRS and biotin synthetases"/>
    <property type="match status" value="1"/>
</dbReference>
<dbReference type="GO" id="GO:0016740">
    <property type="term" value="F:transferase activity"/>
    <property type="evidence" value="ECO:0007669"/>
    <property type="project" value="UniProtKB-ARBA"/>
</dbReference>
<gene>
    <name evidence="1" type="ORF">D8827_00040</name>
</gene>
<protein>
    <submittedName>
        <fullName evidence="1">Uncharacterized protein</fullName>
    </submittedName>
</protein>
<dbReference type="AlphaFoldDB" id="A0AAE8G0U7"/>
<accession>A0AAE8G0U7</accession>
<organism evidence="1 2">
    <name type="scientific">Streptococcus intermedius</name>
    <dbReference type="NCBI Taxonomy" id="1338"/>
    <lineage>
        <taxon>Bacteria</taxon>
        <taxon>Bacillati</taxon>
        <taxon>Bacillota</taxon>
        <taxon>Bacilli</taxon>
        <taxon>Lactobacillales</taxon>
        <taxon>Streptococcaceae</taxon>
        <taxon>Streptococcus</taxon>
        <taxon>Streptococcus anginosus group</taxon>
    </lineage>
</organism>
<dbReference type="InterPro" id="IPR045864">
    <property type="entry name" value="aa-tRNA-synth_II/BPL/LPL"/>
</dbReference>
<dbReference type="EMBL" id="RJOO01000001">
    <property type="protein sequence ID" value="RSJ24159.1"/>
    <property type="molecule type" value="Genomic_DNA"/>
</dbReference>
<evidence type="ECO:0000313" key="2">
    <source>
        <dbReference type="Proteomes" id="UP000267137"/>
    </source>
</evidence>
<dbReference type="RefSeq" id="WP_102570037.1">
    <property type="nucleotide sequence ID" value="NZ_PNRP01000002.1"/>
</dbReference>
<comment type="caution">
    <text evidence="1">The sequence shown here is derived from an EMBL/GenBank/DDBJ whole genome shotgun (WGS) entry which is preliminary data.</text>
</comment>
<dbReference type="GO" id="GO:0140096">
    <property type="term" value="F:catalytic activity, acting on a protein"/>
    <property type="evidence" value="ECO:0007669"/>
    <property type="project" value="UniProtKB-ARBA"/>
</dbReference>
<proteinExistence type="predicted"/>
<sequence length="217" mass="25056">MKSIFKDINCGAVYARGVYAEIINDFKKQLDKLLIFEGFEPLWLPSLIKTQVFHPQNVDSSHRDGFLVHAACLPFFEHELEFTNGKYFGVNRVHRLEPLRTADSETRLECFEVFEVIITGDEEFVDVTYESTKDLLQSFIENFLGVSSDWYEAGDSFIDDNIKKEELKLHTDDMEFAIMSGNKHGTFFTKKSNKVSCCFGIGIERILKAKKELDKRL</sequence>
<name>A0AAE8G0U7_STRIT</name>
<evidence type="ECO:0000313" key="1">
    <source>
        <dbReference type="EMBL" id="RSJ24159.1"/>
    </source>
</evidence>
<dbReference type="Gene3D" id="3.30.930.10">
    <property type="entry name" value="Bira Bifunctional Protein, Domain 2"/>
    <property type="match status" value="1"/>
</dbReference>
<reference evidence="1 2" key="1">
    <citation type="submission" date="2018-11" db="EMBL/GenBank/DDBJ databases">
        <title>Species Designations Belie Phenotypic and Genotypic Heterogeneity in Oral Streptococci.</title>
        <authorList>
            <person name="Velsko I."/>
        </authorList>
    </citation>
    <scope>NUCLEOTIDE SEQUENCE [LARGE SCALE GENOMIC DNA]</scope>
    <source>
        <strain evidence="1 2">KLC02</strain>
    </source>
</reference>